<feature type="signal peptide" evidence="1">
    <location>
        <begin position="1"/>
        <end position="28"/>
    </location>
</feature>
<dbReference type="Proteomes" id="UP000324351">
    <property type="component" value="Unassembled WGS sequence"/>
</dbReference>
<keyword evidence="4" id="KW-1185">Reference proteome</keyword>
<feature type="domain" description="Septum formation-related" evidence="2">
    <location>
        <begin position="38"/>
        <end position="220"/>
    </location>
</feature>
<protein>
    <recommendedName>
        <fullName evidence="2">Septum formation-related domain-containing protein</fullName>
    </recommendedName>
</protein>
<accession>A0A5B1M4A1</accession>
<dbReference type="AlphaFoldDB" id="A0A5B1M4A1"/>
<evidence type="ECO:0000313" key="4">
    <source>
        <dbReference type="Proteomes" id="UP000324351"/>
    </source>
</evidence>
<dbReference type="EMBL" id="VUJW01000003">
    <property type="protein sequence ID" value="KAA1427581.1"/>
    <property type="molecule type" value="Genomic_DNA"/>
</dbReference>
<comment type="caution">
    <text evidence="3">The sequence shown here is derived from an EMBL/GenBank/DDBJ whole genome shotgun (WGS) entry which is preliminary data.</text>
</comment>
<organism evidence="3 4">
    <name type="scientific">Nocardioides antri</name>
    <dbReference type="NCBI Taxonomy" id="2607659"/>
    <lineage>
        <taxon>Bacteria</taxon>
        <taxon>Bacillati</taxon>
        <taxon>Actinomycetota</taxon>
        <taxon>Actinomycetes</taxon>
        <taxon>Propionibacteriales</taxon>
        <taxon>Nocardioidaceae</taxon>
        <taxon>Nocardioides</taxon>
    </lineage>
</organism>
<name>A0A5B1M4A1_9ACTN</name>
<sequence>MKLRLGTAVVLAALTSLTSLTAASPARAGVDTSPPAVGSCHDLTKREAWANSEPDPRVPCTARHTTVTVKNIQLAEAPNWRDFEALGRRMFVPCWRSVDAYLDGSVAARVRSAYTIYWFIPTKVQRDAGAKWIRCDLGLPNGDRLKNLPTDGRPALGDLPHPDGIAKCRLGRAASYESVVCSHRHAFRATHHVRHAADRYPGARTMRRWTIRKCRARLNTAFYYEYPQNRLAWRAGHRFAVCLKETRA</sequence>
<evidence type="ECO:0000259" key="2">
    <source>
        <dbReference type="Pfam" id="PF13845"/>
    </source>
</evidence>
<feature type="chain" id="PRO_5022903334" description="Septum formation-related domain-containing protein" evidence="1">
    <location>
        <begin position="29"/>
        <end position="248"/>
    </location>
</feature>
<dbReference type="Pfam" id="PF13845">
    <property type="entry name" value="Septum_form"/>
    <property type="match status" value="1"/>
</dbReference>
<reference evidence="3 4" key="2">
    <citation type="submission" date="2019-09" db="EMBL/GenBank/DDBJ databases">
        <authorList>
            <person name="Jin C."/>
        </authorList>
    </citation>
    <scope>NUCLEOTIDE SEQUENCE [LARGE SCALE GENOMIC DNA]</scope>
    <source>
        <strain evidence="3 4">BN140041</strain>
    </source>
</reference>
<evidence type="ECO:0000256" key="1">
    <source>
        <dbReference type="SAM" id="SignalP"/>
    </source>
</evidence>
<reference evidence="3 4" key="1">
    <citation type="submission" date="2019-09" db="EMBL/GenBank/DDBJ databases">
        <title>Nocardioides panacisoli sp. nov., isolated from the soil of a ginseng field.</title>
        <authorList>
            <person name="Cho C."/>
        </authorList>
    </citation>
    <scope>NUCLEOTIDE SEQUENCE [LARGE SCALE GENOMIC DNA]</scope>
    <source>
        <strain evidence="3 4">BN140041</strain>
    </source>
</reference>
<proteinExistence type="predicted"/>
<keyword evidence="1" id="KW-0732">Signal</keyword>
<gene>
    <name evidence="3" type="ORF">F0U47_08985</name>
</gene>
<evidence type="ECO:0000313" key="3">
    <source>
        <dbReference type="EMBL" id="KAA1427581.1"/>
    </source>
</evidence>
<dbReference type="RefSeq" id="WP_149749945.1">
    <property type="nucleotide sequence ID" value="NZ_VUJW01000003.1"/>
</dbReference>
<dbReference type="InterPro" id="IPR026004">
    <property type="entry name" value="Septum_form"/>
</dbReference>